<accession>A0A0A0JVV3</accession>
<evidence type="ECO:0000313" key="3">
    <source>
        <dbReference type="Proteomes" id="UP000030013"/>
    </source>
</evidence>
<feature type="domain" description="GMT-like wHTH" evidence="1">
    <location>
        <begin position="281"/>
        <end position="354"/>
    </location>
</feature>
<dbReference type="RefSeq" id="WP_035937887.1">
    <property type="nucleotide sequence ID" value="NZ_AVPL01000030.1"/>
</dbReference>
<organism evidence="2 3">
    <name type="scientific">Knoellia aerolata DSM 18566</name>
    <dbReference type="NCBI Taxonomy" id="1385519"/>
    <lineage>
        <taxon>Bacteria</taxon>
        <taxon>Bacillati</taxon>
        <taxon>Actinomycetota</taxon>
        <taxon>Actinomycetes</taxon>
        <taxon>Micrococcales</taxon>
        <taxon>Intrasporangiaceae</taxon>
        <taxon>Knoellia</taxon>
    </lineage>
</organism>
<dbReference type="Proteomes" id="UP000030013">
    <property type="component" value="Unassembled WGS sequence"/>
</dbReference>
<dbReference type="EMBL" id="AVPL01000030">
    <property type="protein sequence ID" value="KGN40819.1"/>
    <property type="molecule type" value="Genomic_DNA"/>
</dbReference>
<protein>
    <recommendedName>
        <fullName evidence="1">GMT-like wHTH domain-containing protein</fullName>
    </recommendedName>
</protein>
<reference evidence="2 3" key="1">
    <citation type="submission" date="2013-08" db="EMBL/GenBank/DDBJ databases">
        <title>The genome sequence of Knoellia aerolata.</title>
        <authorList>
            <person name="Zhu W."/>
            <person name="Wang G."/>
        </authorList>
    </citation>
    <scope>NUCLEOTIDE SEQUENCE [LARGE SCALE GENOMIC DNA]</scope>
    <source>
        <strain evidence="2 3">DSM 18566</strain>
    </source>
</reference>
<name>A0A0A0JVV3_9MICO</name>
<dbReference type="OrthoDB" id="5070486at2"/>
<proteinExistence type="predicted"/>
<keyword evidence="3" id="KW-1185">Reference proteome</keyword>
<dbReference type="eggNOG" id="COG4422">
    <property type="taxonomic scope" value="Bacteria"/>
</dbReference>
<dbReference type="InterPro" id="IPR031009">
    <property type="entry name" value="Tcm_partner"/>
</dbReference>
<dbReference type="NCBIfam" id="TIGR04474">
    <property type="entry name" value="tcm_partner"/>
    <property type="match status" value="1"/>
</dbReference>
<gene>
    <name evidence="2" type="ORF">N801_10955</name>
</gene>
<dbReference type="AlphaFoldDB" id="A0A0A0JVV3"/>
<evidence type="ECO:0000259" key="1">
    <source>
        <dbReference type="Pfam" id="PF22560"/>
    </source>
</evidence>
<dbReference type="Pfam" id="PF22560">
    <property type="entry name" value="GMT-wHTH"/>
    <property type="match status" value="1"/>
</dbReference>
<evidence type="ECO:0000313" key="2">
    <source>
        <dbReference type="EMBL" id="KGN40819.1"/>
    </source>
</evidence>
<dbReference type="InterPro" id="IPR054339">
    <property type="entry name" value="GMT_wHTH"/>
</dbReference>
<dbReference type="STRING" id="1385519.N801_10955"/>
<comment type="caution">
    <text evidence="2">The sequence shown here is derived from an EMBL/GenBank/DDBJ whole genome shotgun (WGS) entry which is preliminary data.</text>
</comment>
<sequence length="372" mass="41960">MPRGDSLPTVWERPPHTKAKHDILTRYLGAWFGIFGRSRYHRAVNVLDGFAGPGRYDEDEPGSPVLTLSTLLDHRSFPDFGDTNFTFVFNEWDDARYASLKVVLADVQASRAPWPKTVRVLDRNQNFQDLARELLGSIPAGKQLAPTFAFIDPFGYKDVPMALIRDLVSHPSCELFIYFDFNSVNRFANAGNVDPHFTALFGCDDYKNAPAADDGRGQYIHDLYERQLRQECNFAHICSFEMVNMSGHTGSYLFFCTRDDQAYDKMKEAMWKLAPGGGYRFDDRLANQDVLFGDEANTGPLQDELAHHFAGQRVTFEEVCQYVVTKTPFHSGQVKTKTLKPMQAAGRISAPNQKKKGTFPDGTLIEFPALTS</sequence>